<sequence length="83" mass="9935">MPLCQVLKGKYDKIYRRNEKNKVIVARHHVQFNCTIYDVLINNVVIFFSLYTDMVMSSKNKMLCTVTFYTFSLYVKFEKLFTC</sequence>
<name>A0A974BV87_XENLA</name>
<proteinExistence type="predicted"/>
<accession>A0A974BV87</accession>
<gene>
    <name evidence="1" type="ORF">XELAEV_18047489mg</name>
</gene>
<protein>
    <submittedName>
        <fullName evidence="1">Uncharacterized protein</fullName>
    </submittedName>
</protein>
<evidence type="ECO:0000313" key="2">
    <source>
        <dbReference type="Proteomes" id="UP000694892"/>
    </source>
</evidence>
<dbReference type="Proteomes" id="UP000694892">
    <property type="component" value="Chromosome 9_10S"/>
</dbReference>
<dbReference type="AlphaFoldDB" id="A0A974BV87"/>
<organism evidence="1 2">
    <name type="scientific">Xenopus laevis</name>
    <name type="common">African clawed frog</name>
    <dbReference type="NCBI Taxonomy" id="8355"/>
    <lineage>
        <taxon>Eukaryota</taxon>
        <taxon>Metazoa</taxon>
        <taxon>Chordata</taxon>
        <taxon>Craniata</taxon>
        <taxon>Vertebrata</taxon>
        <taxon>Euteleostomi</taxon>
        <taxon>Amphibia</taxon>
        <taxon>Batrachia</taxon>
        <taxon>Anura</taxon>
        <taxon>Pipoidea</taxon>
        <taxon>Pipidae</taxon>
        <taxon>Xenopodinae</taxon>
        <taxon>Xenopus</taxon>
        <taxon>Xenopus</taxon>
    </lineage>
</organism>
<dbReference type="EMBL" id="CM004483">
    <property type="protein sequence ID" value="OCT61463.1"/>
    <property type="molecule type" value="Genomic_DNA"/>
</dbReference>
<reference evidence="2" key="1">
    <citation type="journal article" date="2016" name="Nature">
        <title>Genome evolution in the allotetraploid frog Xenopus laevis.</title>
        <authorList>
            <person name="Session A.M."/>
            <person name="Uno Y."/>
            <person name="Kwon T."/>
            <person name="Chapman J.A."/>
            <person name="Toyoda A."/>
            <person name="Takahashi S."/>
            <person name="Fukui A."/>
            <person name="Hikosaka A."/>
            <person name="Suzuki A."/>
            <person name="Kondo M."/>
            <person name="van Heeringen S.J."/>
            <person name="Quigley I."/>
            <person name="Heinz S."/>
            <person name="Ogino H."/>
            <person name="Ochi H."/>
            <person name="Hellsten U."/>
            <person name="Lyons J.B."/>
            <person name="Simakov O."/>
            <person name="Putnam N."/>
            <person name="Stites J."/>
            <person name="Kuroki Y."/>
            <person name="Tanaka T."/>
            <person name="Michiue T."/>
            <person name="Watanabe M."/>
            <person name="Bogdanovic O."/>
            <person name="Lister R."/>
            <person name="Georgiou G."/>
            <person name="Paranjpe S.S."/>
            <person name="van Kruijsbergen I."/>
            <person name="Shu S."/>
            <person name="Carlson J."/>
            <person name="Kinoshita T."/>
            <person name="Ohta Y."/>
            <person name="Mawaribuchi S."/>
            <person name="Jenkins J."/>
            <person name="Grimwood J."/>
            <person name="Schmutz J."/>
            <person name="Mitros T."/>
            <person name="Mozaffari S.V."/>
            <person name="Suzuki Y."/>
            <person name="Haramoto Y."/>
            <person name="Yamamoto T.S."/>
            <person name="Takagi C."/>
            <person name="Heald R."/>
            <person name="Miller K."/>
            <person name="Haudenschild C."/>
            <person name="Kitzman J."/>
            <person name="Nakayama T."/>
            <person name="Izutsu Y."/>
            <person name="Robert J."/>
            <person name="Fortriede J."/>
            <person name="Burns K."/>
            <person name="Lotay V."/>
            <person name="Karimi K."/>
            <person name="Yasuoka Y."/>
            <person name="Dichmann D.S."/>
            <person name="Flajnik M.F."/>
            <person name="Houston D.W."/>
            <person name="Shendure J."/>
            <person name="DuPasquier L."/>
            <person name="Vize P.D."/>
            <person name="Zorn A.M."/>
            <person name="Ito M."/>
            <person name="Marcotte E.M."/>
            <person name="Wallingford J.B."/>
            <person name="Ito Y."/>
            <person name="Asashima M."/>
            <person name="Ueno N."/>
            <person name="Matsuda Y."/>
            <person name="Veenstra G.J."/>
            <person name="Fujiyama A."/>
            <person name="Harland R.M."/>
            <person name="Taira M."/>
            <person name="Rokhsar D.S."/>
        </authorList>
    </citation>
    <scope>NUCLEOTIDE SEQUENCE [LARGE SCALE GENOMIC DNA]</scope>
    <source>
        <strain evidence="2">J</strain>
    </source>
</reference>
<evidence type="ECO:0000313" key="1">
    <source>
        <dbReference type="EMBL" id="OCT61463.1"/>
    </source>
</evidence>